<sequence length="189" mass="20584">MRTTTVPMKSPCEELIDMLGQPYDAGKVARLLGPLGVKRMPRPSSHFDDDIIWSAKSSLRIDVYRPRALSRLTGSDWEDGDVWLIGSVHFLAPGADSRIRAVFAGSLPSGLSMQSVPEELVAVFGPPQMDDGIERPGHGGRLLAWRKPQVNIVAEYEDAGEAGSITSFVVCLIGCIGAWRHDDPEVFAP</sequence>
<organism evidence="1 2">
    <name type="scientific">Delftia deserti</name>
    <dbReference type="NCBI Taxonomy" id="1651218"/>
    <lineage>
        <taxon>Bacteria</taxon>
        <taxon>Pseudomonadati</taxon>
        <taxon>Pseudomonadota</taxon>
        <taxon>Betaproteobacteria</taxon>
        <taxon>Burkholderiales</taxon>
        <taxon>Comamonadaceae</taxon>
        <taxon>Delftia</taxon>
    </lineage>
</organism>
<accession>A0ABW5ESR6</accession>
<keyword evidence="2" id="KW-1185">Reference proteome</keyword>
<protein>
    <submittedName>
        <fullName evidence="1">Uncharacterized protein</fullName>
    </submittedName>
</protein>
<dbReference type="EMBL" id="JBHUIG010000019">
    <property type="protein sequence ID" value="MFD2320691.1"/>
    <property type="molecule type" value="Genomic_DNA"/>
</dbReference>
<gene>
    <name evidence="1" type="ORF">ACFSPV_18480</name>
</gene>
<dbReference type="Proteomes" id="UP001597287">
    <property type="component" value="Unassembled WGS sequence"/>
</dbReference>
<name>A0ABW5ESR6_9BURK</name>
<proteinExistence type="predicted"/>
<comment type="caution">
    <text evidence="1">The sequence shown here is derived from an EMBL/GenBank/DDBJ whole genome shotgun (WGS) entry which is preliminary data.</text>
</comment>
<evidence type="ECO:0000313" key="2">
    <source>
        <dbReference type="Proteomes" id="UP001597287"/>
    </source>
</evidence>
<reference evidence="2" key="1">
    <citation type="journal article" date="2019" name="Int. J. Syst. Evol. Microbiol.">
        <title>The Global Catalogue of Microorganisms (GCM) 10K type strain sequencing project: providing services to taxonomists for standard genome sequencing and annotation.</title>
        <authorList>
            <consortium name="The Broad Institute Genomics Platform"/>
            <consortium name="The Broad Institute Genome Sequencing Center for Infectious Disease"/>
            <person name="Wu L."/>
            <person name="Ma J."/>
        </authorList>
    </citation>
    <scope>NUCLEOTIDE SEQUENCE [LARGE SCALE GENOMIC DNA]</scope>
    <source>
        <strain evidence="2">CCUG 62793</strain>
    </source>
</reference>
<evidence type="ECO:0000313" key="1">
    <source>
        <dbReference type="EMBL" id="MFD2320691.1"/>
    </source>
</evidence>